<dbReference type="RefSeq" id="WP_117353830.1">
    <property type="nucleotide sequence ID" value="NZ_CP020084.1"/>
</dbReference>
<dbReference type="GeneID" id="303487761"/>
<dbReference type="Proteomes" id="UP000258016">
    <property type="component" value="Plasmid unnamed"/>
</dbReference>
<keyword evidence="2" id="KW-1185">Reference proteome</keyword>
<protein>
    <submittedName>
        <fullName evidence="1">Uncharacterized protein</fullName>
    </submittedName>
</protein>
<keyword evidence="1" id="KW-0614">Plasmid</keyword>
<geneLocation type="plasmid" evidence="1 2">
    <name>unnamed</name>
</geneLocation>
<name>A0ABM6MCP7_9SPHN</name>
<evidence type="ECO:0000313" key="2">
    <source>
        <dbReference type="Proteomes" id="UP000258016"/>
    </source>
</evidence>
<reference evidence="1 2" key="1">
    <citation type="submission" date="2017-03" db="EMBL/GenBank/DDBJ databases">
        <title>Complete genome sequence of Blastomonas fulva degrading microcsystin LR.</title>
        <authorList>
            <person name="Lee H.-g."/>
            <person name="Jin L."/>
            <person name="oh H.-M."/>
        </authorList>
    </citation>
    <scope>NUCLEOTIDE SEQUENCE [LARGE SCALE GENOMIC DNA]</scope>
    <source>
        <strain evidence="1 2">T2</strain>
        <plasmid evidence="1 2">unnamed</plasmid>
    </source>
</reference>
<sequence>MSVLLPDDDVDGPFQGLCATLVQREKGIGALFLKRAARCATSLTKAAAIVPTRTATRITRPIATTRRPFLVIEGGSQISASLNPVRIEVADHKAVPASGTRNLRESCLVHQIGQGNLLREVNLESV</sequence>
<proteinExistence type="predicted"/>
<accession>A0ABM6MCP7</accession>
<organism evidence="1 2">
    <name type="scientific">Blastomonas fulva</name>
    <dbReference type="NCBI Taxonomy" id="1550728"/>
    <lineage>
        <taxon>Bacteria</taxon>
        <taxon>Pseudomonadati</taxon>
        <taxon>Pseudomonadota</taxon>
        <taxon>Alphaproteobacteria</taxon>
        <taxon>Sphingomonadales</taxon>
        <taxon>Sphingomonadaceae</taxon>
        <taxon>Blastomonas</taxon>
    </lineage>
</organism>
<gene>
    <name evidence="1" type="ORF">B5J99_19410</name>
</gene>
<dbReference type="EMBL" id="CP020084">
    <property type="protein sequence ID" value="ASR53794.1"/>
    <property type="molecule type" value="Genomic_DNA"/>
</dbReference>
<evidence type="ECO:0000313" key="1">
    <source>
        <dbReference type="EMBL" id="ASR53794.1"/>
    </source>
</evidence>